<reference evidence="1 2" key="1">
    <citation type="submission" date="2015-09" db="EMBL/GenBank/DDBJ databases">
        <title>Trachymyrmex zeteki WGS genome.</title>
        <authorList>
            <person name="Nygaard S."/>
            <person name="Hu H."/>
            <person name="Boomsma J."/>
            <person name="Zhang G."/>
        </authorList>
    </citation>
    <scope>NUCLEOTIDE SEQUENCE [LARGE SCALE GENOMIC DNA]</scope>
    <source>
        <strain evidence="1">Tzet28-1</strain>
        <tissue evidence="1">Whole body</tissue>
    </source>
</reference>
<dbReference type="AlphaFoldDB" id="A0A151WKR7"/>
<sequence length="106" mass="11751">SSTYVSICHDYNSYTVRHDRVTKQRAKNEGGRAKPKRPLFIGFTGFGPPQRLFAISPRRPSPGPLEHTFAYIVGPWLHSLVASSCPLNNEFHIPSSLGKLTTACLV</sequence>
<evidence type="ECO:0000313" key="1">
    <source>
        <dbReference type="EMBL" id="KYQ48472.1"/>
    </source>
</evidence>
<keyword evidence="2" id="KW-1185">Reference proteome</keyword>
<protein>
    <submittedName>
        <fullName evidence="1">Uncharacterized protein</fullName>
    </submittedName>
</protein>
<accession>A0A151WKR7</accession>
<dbReference type="Proteomes" id="UP000075809">
    <property type="component" value="Unassembled WGS sequence"/>
</dbReference>
<gene>
    <name evidence="1" type="ORF">ALC60_12528</name>
</gene>
<dbReference type="EMBL" id="KQ983001">
    <property type="protein sequence ID" value="KYQ48472.1"/>
    <property type="molecule type" value="Genomic_DNA"/>
</dbReference>
<evidence type="ECO:0000313" key="2">
    <source>
        <dbReference type="Proteomes" id="UP000075809"/>
    </source>
</evidence>
<name>A0A151WKR7_9HYME</name>
<proteinExistence type="predicted"/>
<feature type="non-terminal residue" evidence="1">
    <location>
        <position position="1"/>
    </location>
</feature>
<organism evidence="1 2">
    <name type="scientific">Mycetomoellerius zeteki</name>
    <dbReference type="NCBI Taxonomy" id="64791"/>
    <lineage>
        <taxon>Eukaryota</taxon>
        <taxon>Metazoa</taxon>
        <taxon>Ecdysozoa</taxon>
        <taxon>Arthropoda</taxon>
        <taxon>Hexapoda</taxon>
        <taxon>Insecta</taxon>
        <taxon>Pterygota</taxon>
        <taxon>Neoptera</taxon>
        <taxon>Endopterygota</taxon>
        <taxon>Hymenoptera</taxon>
        <taxon>Apocrita</taxon>
        <taxon>Aculeata</taxon>
        <taxon>Formicoidea</taxon>
        <taxon>Formicidae</taxon>
        <taxon>Myrmicinae</taxon>
        <taxon>Mycetomoellerius</taxon>
    </lineage>
</organism>